<dbReference type="GO" id="GO:0005737">
    <property type="term" value="C:cytoplasm"/>
    <property type="evidence" value="ECO:0007669"/>
    <property type="project" value="UniProtKB-SubCell"/>
</dbReference>
<comment type="similarity">
    <text evidence="3">Belongs to the sirtuin family. Class III subfamily.</text>
</comment>
<dbReference type="AlphaFoldDB" id="C3J921"/>
<dbReference type="Pfam" id="PF02146">
    <property type="entry name" value="SIR2"/>
    <property type="match status" value="1"/>
</dbReference>
<comment type="function">
    <text evidence="3">NAD-dependent lysine deacetylase and desuccinylase that specifically removes acetyl and succinyl groups on target proteins. Modulates the activities of several proteins which are inactive in their acylated form.</text>
</comment>
<dbReference type="PANTHER" id="PTHR11085">
    <property type="entry name" value="NAD-DEPENDENT PROTEIN DEACYLASE SIRTUIN-5, MITOCHONDRIAL-RELATED"/>
    <property type="match status" value="1"/>
</dbReference>
<dbReference type="GO" id="GO:0017136">
    <property type="term" value="F:histone deacetylase activity, NAD-dependent"/>
    <property type="evidence" value="ECO:0007669"/>
    <property type="project" value="TreeGrafter"/>
</dbReference>
<evidence type="ECO:0000256" key="3">
    <source>
        <dbReference type="HAMAP-Rule" id="MF_01121"/>
    </source>
</evidence>
<comment type="catalytic activity">
    <reaction evidence="3">
        <text>N(6)-succinyl-L-lysyl-[protein] + NAD(+) + H2O = 2''-O-succinyl-ADP-D-ribose + nicotinamide + L-lysyl-[protein]</text>
        <dbReference type="Rhea" id="RHEA:47668"/>
        <dbReference type="Rhea" id="RHEA-COMP:9752"/>
        <dbReference type="Rhea" id="RHEA-COMP:11877"/>
        <dbReference type="ChEBI" id="CHEBI:15377"/>
        <dbReference type="ChEBI" id="CHEBI:17154"/>
        <dbReference type="ChEBI" id="CHEBI:29969"/>
        <dbReference type="ChEBI" id="CHEBI:57540"/>
        <dbReference type="ChEBI" id="CHEBI:87830"/>
        <dbReference type="ChEBI" id="CHEBI:87832"/>
    </reaction>
</comment>
<dbReference type="eggNOG" id="COG0846">
    <property type="taxonomic scope" value="Bacteria"/>
</dbReference>
<dbReference type="EMBL" id="ACNN01000011">
    <property type="protein sequence ID" value="EEN83314.1"/>
    <property type="molecule type" value="Genomic_DNA"/>
</dbReference>
<dbReference type="Gene3D" id="3.30.1600.10">
    <property type="entry name" value="SIR2/SIRT2 'Small Domain"/>
    <property type="match status" value="1"/>
</dbReference>
<dbReference type="InterPro" id="IPR050134">
    <property type="entry name" value="NAD-dep_sirtuin_deacylases"/>
</dbReference>
<dbReference type="GO" id="GO:0070403">
    <property type="term" value="F:NAD+ binding"/>
    <property type="evidence" value="ECO:0007669"/>
    <property type="project" value="UniProtKB-UniRule"/>
</dbReference>
<dbReference type="PROSITE" id="PS50305">
    <property type="entry name" value="SIRTUIN"/>
    <property type="match status" value="1"/>
</dbReference>
<keyword evidence="2 3" id="KW-0520">NAD</keyword>
<dbReference type="PANTHER" id="PTHR11085:SF4">
    <property type="entry name" value="NAD-DEPENDENT PROTEIN DEACYLASE"/>
    <property type="match status" value="1"/>
</dbReference>
<dbReference type="InterPro" id="IPR029035">
    <property type="entry name" value="DHS-like_NAD/FAD-binding_dom"/>
</dbReference>
<reference evidence="6 7" key="1">
    <citation type="submission" date="2009-04" db="EMBL/GenBank/DDBJ databases">
        <authorList>
            <person name="Sebastian Y."/>
            <person name="Madupu R."/>
            <person name="Durkin A.S."/>
            <person name="Torralba M."/>
            <person name="Methe B."/>
            <person name="Sutton G.G."/>
            <person name="Strausberg R.L."/>
            <person name="Nelson K.E."/>
        </authorList>
    </citation>
    <scope>NUCLEOTIDE SEQUENCE [LARGE SCALE GENOMIC DNA]</scope>
    <source>
        <strain evidence="7">ATCC 35406 / BCRC 14492 / JCM 8526 / NCTC 13058 / HG 370</strain>
    </source>
</reference>
<evidence type="ECO:0000259" key="5">
    <source>
        <dbReference type="PROSITE" id="PS50305"/>
    </source>
</evidence>
<dbReference type="HAMAP" id="MF_01121">
    <property type="entry name" value="Sirtuin_ClassIII"/>
    <property type="match status" value="1"/>
</dbReference>
<dbReference type="InterPro" id="IPR003000">
    <property type="entry name" value="Sirtuin"/>
</dbReference>
<feature type="active site" description="Proton acceptor" evidence="3">
    <location>
        <position position="106"/>
    </location>
</feature>
<dbReference type="SUPFAM" id="SSF52467">
    <property type="entry name" value="DHS-like NAD/FAD-binding domain"/>
    <property type="match status" value="1"/>
</dbReference>
<name>C3J921_POREA</name>
<evidence type="ECO:0000256" key="1">
    <source>
        <dbReference type="ARBA" id="ARBA00022679"/>
    </source>
</evidence>
<feature type="domain" description="Deacetylase sirtuin-type" evidence="5">
    <location>
        <begin position="1"/>
        <end position="231"/>
    </location>
</feature>
<feature type="binding site" evidence="3">
    <location>
        <begin position="174"/>
        <end position="176"/>
    </location>
    <ligand>
        <name>NAD(+)</name>
        <dbReference type="ChEBI" id="CHEBI:57540"/>
    </ligand>
</feature>
<evidence type="ECO:0000256" key="2">
    <source>
        <dbReference type="ARBA" id="ARBA00023027"/>
    </source>
</evidence>
<accession>C3J921</accession>
<dbReference type="InterPro" id="IPR026591">
    <property type="entry name" value="Sirtuin_cat_small_dom_sf"/>
</dbReference>
<keyword evidence="1" id="KW-0808">Transferase</keyword>
<comment type="catalytic activity">
    <reaction evidence="3">
        <text>N(6)-acetyl-L-lysyl-[protein] + NAD(+) + H2O = 2''-O-acetyl-ADP-D-ribose + nicotinamide + L-lysyl-[protein]</text>
        <dbReference type="Rhea" id="RHEA:43636"/>
        <dbReference type="Rhea" id="RHEA-COMP:9752"/>
        <dbReference type="Rhea" id="RHEA-COMP:10731"/>
        <dbReference type="ChEBI" id="CHEBI:15377"/>
        <dbReference type="ChEBI" id="CHEBI:17154"/>
        <dbReference type="ChEBI" id="CHEBI:29969"/>
        <dbReference type="ChEBI" id="CHEBI:57540"/>
        <dbReference type="ChEBI" id="CHEBI:61930"/>
        <dbReference type="ChEBI" id="CHEBI:83767"/>
        <dbReference type="EC" id="2.3.1.286"/>
    </reaction>
</comment>
<feature type="binding site" evidence="3">
    <location>
        <position position="218"/>
    </location>
    <ligand>
        <name>NAD(+)</name>
        <dbReference type="ChEBI" id="CHEBI:57540"/>
    </ligand>
</feature>
<evidence type="ECO:0000313" key="6">
    <source>
        <dbReference type="EMBL" id="EEN83314.1"/>
    </source>
</evidence>
<dbReference type="EC" id="2.3.1.286" evidence="3"/>
<feature type="binding site" evidence="3">
    <location>
        <position position="55"/>
    </location>
    <ligand>
        <name>substrate</name>
    </ligand>
</feature>
<keyword evidence="3" id="KW-0963">Cytoplasm</keyword>
<dbReference type="GO" id="GO:0036055">
    <property type="term" value="F:protein-succinyllysine desuccinylase activity"/>
    <property type="evidence" value="ECO:0007669"/>
    <property type="project" value="UniProtKB-UniRule"/>
</dbReference>
<organism evidence="6 7">
    <name type="scientific">Porphyromonas endodontalis (strain ATCC 35406 / DSM 24491 / JCM 8526 / CCUG 16442 / BCRC 14492 / NCTC 13058 / HG 370)</name>
    <name type="common">Bacteroides endodontalis</name>
    <dbReference type="NCBI Taxonomy" id="553175"/>
    <lineage>
        <taxon>Bacteria</taxon>
        <taxon>Pseudomonadati</taxon>
        <taxon>Bacteroidota</taxon>
        <taxon>Bacteroidia</taxon>
        <taxon>Bacteroidales</taxon>
        <taxon>Porphyromonadaceae</taxon>
        <taxon>Porphyromonas</taxon>
    </lineage>
</organism>
<feature type="binding site" evidence="3">
    <location>
        <begin position="11"/>
        <end position="30"/>
    </location>
    <ligand>
        <name>NAD(+)</name>
        <dbReference type="ChEBI" id="CHEBI:57540"/>
    </ligand>
</feature>
<protein>
    <recommendedName>
        <fullName evidence="3">NAD-dependent protein deacylase</fullName>
        <ecNumber evidence="3">2.3.1.286</ecNumber>
    </recommendedName>
    <alternativeName>
        <fullName evidence="3">Regulatory protein SIR2 homolog</fullName>
    </alternativeName>
</protein>
<gene>
    <name evidence="3 6" type="primary">cobB</name>
    <name evidence="6" type="ORF">POREN0001_1459</name>
</gene>
<comment type="caution">
    <text evidence="3 4">Lacks conserved residue(s) required for the propagation of feature annotation.</text>
</comment>
<dbReference type="Proteomes" id="UP000004295">
    <property type="component" value="Unassembled WGS sequence"/>
</dbReference>
<dbReference type="InterPro" id="IPR026590">
    <property type="entry name" value="Ssirtuin_cat_dom"/>
</dbReference>
<evidence type="ECO:0000313" key="7">
    <source>
        <dbReference type="Proteomes" id="UP000004295"/>
    </source>
</evidence>
<dbReference type="Gene3D" id="3.40.50.1220">
    <property type="entry name" value="TPP-binding domain"/>
    <property type="match status" value="1"/>
</dbReference>
<evidence type="ECO:0000256" key="4">
    <source>
        <dbReference type="PROSITE-ProRule" id="PRU00236"/>
    </source>
</evidence>
<dbReference type="InterPro" id="IPR027546">
    <property type="entry name" value="Sirtuin_class_III"/>
</dbReference>
<feature type="binding site" evidence="3">
    <location>
        <begin position="88"/>
        <end position="91"/>
    </location>
    <ligand>
        <name>NAD(+)</name>
        <dbReference type="ChEBI" id="CHEBI:57540"/>
    </ligand>
</feature>
<keyword evidence="7" id="KW-1185">Reference proteome</keyword>
<feature type="binding site" evidence="3">
    <location>
        <position position="58"/>
    </location>
    <ligand>
        <name>substrate</name>
    </ligand>
</feature>
<dbReference type="GO" id="GO:0036054">
    <property type="term" value="F:protein-malonyllysine demalonylase activity"/>
    <property type="evidence" value="ECO:0007669"/>
    <property type="project" value="InterPro"/>
</dbReference>
<comment type="caution">
    <text evidence="6">The sequence shown here is derived from an EMBL/GenBank/DDBJ whole genome shotgun (WGS) entry which is preliminary data.</text>
</comment>
<proteinExistence type="inferred from homology"/>
<sequence>MGKKRLVVLTGAGMSAESGISTFRDSDGLWEQYPVQKVASIEGFRENPQLVLDFYTARRRDFVGCKPNAGHYALAALQEEWEMTIITQNIDDLHERAGSRHVIHLHGEILKNCSVAHPDITYPVDMEHPEIKVGDLAPDGSQLRPFIVWFGEAVPMIAPAAEAVCQADCFVVIGTSLNVYPAAGLLAYVPHATPIYLIDPKPVESSYRKDIVFIQSTASEGVAKLAALLSK</sequence>
<dbReference type="STRING" id="553175.POREN0001_1459"/>
<dbReference type="GeneID" id="93365082"/>
<comment type="domain">
    <text evidence="3">2 residues (Tyr-55 and Arg-58) present in a large hydrophobic pocket are probably involved in substrate specificity. They are important for desuccinylation activity, but dispensable for deacetylation activity.</text>
</comment>
<comment type="subcellular location">
    <subcellularLocation>
        <location evidence="3">Cytoplasm</location>
    </subcellularLocation>
</comment>
<dbReference type="RefSeq" id="WP_004332649.1">
    <property type="nucleotide sequence ID" value="NZ_ACNN01000011.1"/>
</dbReference>